<accession>A0ABS6JNN2</accession>
<dbReference type="PANTHER" id="PTHR45790">
    <property type="entry name" value="SIROHEME SYNTHASE-RELATED"/>
    <property type="match status" value="1"/>
</dbReference>
<evidence type="ECO:0000256" key="4">
    <source>
        <dbReference type="ARBA" id="ARBA00022691"/>
    </source>
</evidence>
<dbReference type="GO" id="GO:0032259">
    <property type="term" value="P:methylation"/>
    <property type="evidence" value="ECO:0007669"/>
    <property type="project" value="UniProtKB-KW"/>
</dbReference>
<feature type="domain" description="Tetrapyrrole biosynthesis uroporphyrinogen III synthase" evidence="8">
    <location>
        <begin position="269"/>
        <end position="478"/>
    </location>
</feature>
<dbReference type="EMBL" id="JAHQCR010000005">
    <property type="protein sequence ID" value="MBU9719872.1"/>
    <property type="molecule type" value="Genomic_DNA"/>
</dbReference>
<dbReference type="InterPro" id="IPR006366">
    <property type="entry name" value="CobA/CysG_C"/>
</dbReference>
<dbReference type="Pfam" id="PF00590">
    <property type="entry name" value="TP_methylase"/>
    <property type="match status" value="1"/>
</dbReference>
<evidence type="ECO:0000256" key="5">
    <source>
        <dbReference type="ARBA" id="ARBA00023244"/>
    </source>
</evidence>
<dbReference type="PROSITE" id="PS00839">
    <property type="entry name" value="SUMT_1"/>
    <property type="match status" value="1"/>
</dbReference>
<dbReference type="SUPFAM" id="SSF53790">
    <property type="entry name" value="Tetrapyrrole methylase"/>
    <property type="match status" value="1"/>
</dbReference>
<evidence type="ECO:0000259" key="8">
    <source>
        <dbReference type="Pfam" id="PF02602"/>
    </source>
</evidence>
<dbReference type="SUPFAM" id="SSF69618">
    <property type="entry name" value="HemD-like"/>
    <property type="match status" value="1"/>
</dbReference>
<evidence type="ECO:0000256" key="3">
    <source>
        <dbReference type="ARBA" id="ARBA00022679"/>
    </source>
</evidence>
<dbReference type="RefSeq" id="WP_088074442.1">
    <property type="nucleotide sequence ID" value="NZ_JAHQCR010000005.1"/>
</dbReference>
<dbReference type="InterPro" id="IPR003043">
    <property type="entry name" value="Uropor_MeTrfase_CS"/>
</dbReference>
<dbReference type="GO" id="GO:0004851">
    <property type="term" value="F:uroporphyrin-III C-methyltransferase activity"/>
    <property type="evidence" value="ECO:0007669"/>
    <property type="project" value="UniProtKB-EC"/>
</dbReference>
<dbReference type="Pfam" id="PF02602">
    <property type="entry name" value="HEM4"/>
    <property type="match status" value="1"/>
</dbReference>
<keyword evidence="5" id="KW-0627">Porphyrin biosynthesis</keyword>
<dbReference type="InterPro" id="IPR003754">
    <property type="entry name" value="4pyrrol_synth_uPrphyn_synth"/>
</dbReference>
<evidence type="ECO:0000259" key="7">
    <source>
        <dbReference type="Pfam" id="PF00590"/>
    </source>
</evidence>
<feature type="domain" description="Tetrapyrrole methylase" evidence="7">
    <location>
        <begin position="7"/>
        <end position="218"/>
    </location>
</feature>
<gene>
    <name evidence="9" type="primary">cobA</name>
    <name evidence="9" type="ORF">KS407_00280</name>
</gene>
<keyword evidence="4" id="KW-0949">S-adenosyl-L-methionine</keyword>
<comment type="similarity">
    <text evidence="6">Belongs to the precorrin methyltransferase family.</text>
</comment>
<sequence length="490" mass="53615">MKQTGSVYLVGAGPGDIGLITVKGLEAIKKADVILYDRLANPKLLDFAKPDCELIYCGKLPQRHFLRQESINDLLIVKALEGKTVTRLKGGDPSVFGRVGEEAEGLAEHGIRFEIVPGITSGIAAPIYAGIPVTHREYGTSFAVVTAHDKSNNGQPNIDWEGLVKGVDTIAFYMGVANLPFICENMIKHGKASSTPVILIQWGTFGRQKTLEGTLETIAEKVRSSGFTNPAITLVGDIVNVREKCKWFENQPLFGSQILLARTSEGESDLARQLREQGADVIEYPKWKSTPAIMEEDILSNLCTYDKVLFTSPESVAQFFTILAEREIDIRHLHAEIYVPSVKSKKALSSRGIVAKLATTMEEAGTLLIIGDSTIRSQTLENTVNYGSHDVLITSEKTIDEQFLPIVERMLEEADIDTIIFPSSLSIQPIVESSSAAIHTLLGTSKIVAMGEKTEIMAATHGLNVNIRPTKPTVEELIKSLTIDEEKVLI</sequence>
<evidence type="ECO:0000313" key="10">
    <source>
        <dbReference type="Proteomes" id="UP000790580"/>
    </source>
</evidence>
<dbReference type="NCBIfam" id="TIGR01469">
    <property type="entry name" value="cobA_cysG_Cterm"/>
    <property type="match status" value="1"/>
</dbReference>
<keyword evidence="2 6" id="KW-0489">Methyltransferase</keyword>
<dbReference type="CDD" id="cd11642">
    <property type="entry name" value="SUMT"/>
    <property type="match status" value="1"/>
</dbReference>
<evidence type="ECO:0000256" key="1">
    <source>
        <dbReference type="ARBA" id="ARBA00012162"/>
    </source>
</evidence>
<dbReference type="CDD" id="cd06578">
    <property type="entry name" value="HemD"/>
    <property type="match status" value="1"/>
</dbReference>
<dbReference type="Proteomes" id="UP000790580">
    <property type="component" value="Unassembled WGS sequence"/>
</dbReference>
<organism evidence="9 10">
    <name type="scientific">Evansella alkalicola</name>
    <dbReference type="NCBI Taxonomy" id="745819"/>
    <lineage>
        <taxon>Bacteria</taxon>
        <taxon>Bacillati</taxon>
        <taxon>Bacillota</taxon>
        <taxon>Bacilli</taxon>
        <taxon>Bacillales</taxon>
        <taxon>Bacillaceae</taxon>
        <taxon>Evansella</taxon>
    </lineage>
</organism>
<name>A0ABS6JNN2_9BACI</name>
<dbReference type="EC" id="2.1.1.107" evidence="1"/>
<dbReference type="InterPro" id="IPR050161">
    <property type="entry name" value="Siro_Cobalamin_biosynth"/>
</dbReference>
<dbReference type="InterPro" id="IPR014777">
    <property type="entry name" value="4pyrrole_Mease_sub1"/>
</dbReference>
<dbReference type="Gene3D" id="3.30.950.10">
    <property type="entry name" value="Methyltransferase, Cobalt-precorrin-4 Transmethylase, Domain 2"/>
    <property type="match status" value="1"/>
</dbReference>
<keyword evidence="10" id="KW-1185">Reference proteome</keyword>
<dbReference type="PROSITE" id="PS00840">
    <property type="entry name" value="SUMT_2"/>
    <property type="match status" value="1"/>
</dbReference>
<reference evidence="9 10" key="1">
    <citation type="submission" date="2021-06" db="EMBL/GenBank/DDBJ databases">
        <title>Bacillus sp. RD4P76, an endophyte from a halophyte.</title>
        <authorList>
            <person name="Sun J.-Q."/>
        </authorList>
    </citation>
    <scope>NUCLEOTIDE SEQUENCE [LARGE SCALE GENOMIC DNA]</scope>
    <source>
        <strain evidence="9 10">JCM 17098</strain>
    </source>
</reference>
<dbReference type="InterPro" id="IPR000878">
    <property type="entry name" value="4pyrrol_Mease"/>
</dbReference>
<evidence type="ECO:0000256" key="6">
    <source>
        <dbReference type="RuleBase" id="RU003960"/>
    </source>
</evidence>
<evidence type="ECO:0000313" key="9">
    <source>
        <dbReference type="EMBL" id="MBU9719872.1"/>
    </source>
</evidence>
<dbReference type="InterPro" id="IPR036108">
    <property type="entry name" value="4pyrrol_syn_uPrphyn_synt_sf"/>
</dbReference>
<dbReference type="InterPro" id="IPR014776">
    <property type="entry name" value="4pyrrole_Mease_sub2"/>
</dbReference>
<dbReference type="PANTHER" id="PTHR45790:SF3">
    <property type="entry name" value="S-ADENOSYL-L-METHIONINE-DEPENDENT UROPORPHYRINOGEN III METHYLTRANSFERASE, CHLOROPLASTIC"/>
    <property type="match status" value="1"/>
</dbReference>
<dbReference type="Gene3D" id="3.40.50.10090">
    <property type="match status" value="2"/>
</dbReference>
<protein>
    <recommendedName>
        <fullName evidence="1">uroporphyrinogen-III C-methyltransferase</fullName>
        <ecNumber evidence="1">2.1.1.107</ecNumber>
    </recommendedName>
</protein>
<comment type="caution">
    <text evidence="9">The sequence shown here is derived from an EMBL/GenBank/DDBJ whole genome shotgun (WGS) entry which is preliminary data.</text>
</comment>
<dbReference type="NCBIfam" id="NF004790">
    <property type="entry name" value="PRK06136.1"/>
    <property type="match status" value="1"/>
</dbReference>
<evidence type="ECO:0000256" key="2">
    <source>
        <dbReference type="ARBA" id="ARBA00022603"/>
    </source>
</evidence>
<dbReference type="Gene3D" id="3.40.1010.10">
    <property type="entry name" value="Cobalt-precorrin-4 Transmethylase, Domain 1"/>
    <property type="match status" value="1"/>
</dbReference>
<proteinExistence type="inferred from homology"/>
<keyword evidence="3 6" id="KW-0808">Transferase</keyword>
<dbReference type="InterPro" id="IPR035996">
    <property type="entry name" value="4pyrrol_Methylase_sf"/>
</dbReference>